<evidence type="ECO:0000259" key="2">
    <source>
        <dbReference type="Pfam" id="PF08327"/>
    </source>
</evidence>
<dbReference type="EMBL" id="QJVJ01000015">
    <property type="protein sequence ID" value="PYI51016.1"/>
    <property type="molecule type" value="Genomic_DNA"/>
</dbReference>
<dbReference type="Pfam" id="PF08327">
    <property type="entry name" value="AHSA1"/>
    <property type="match status" value="1"/>
</dbReference>
<name>A0A2V5KQP5_9BACL</name>
<dbReference type="OrthoDB" id="9803476at2"/>
<protein>
    <recommendedName>
        <fullName evidence="2">Activator of Hsp90 ATPase homologue 1/2-like C-terminal domain-containing protein</fullName>
    </recommendedName>
</protein>
<dbReference type="Proteomes" id="UP000247476">
    <property type="component" value="Unassembled WGS sequence"/>
</dbReference>
<dbReference type="AlphaFoldDB" id="A0A2V5KQP5"/>
<proteinExistence type="inferred from homology"/>
<reference evidence="3 4" key="1">
    <citation type="submission" date="2018-05" db="EMBL/GenBank/DDBJ databases">
        <title>Paenibacillus flagellatus sp. nov., isolated from selenium mineral soil.</title>
        <authorList>
            <person name="Dai X."/>
        </authorList>
    </citation>
    <scope>NUCLEOTIDE SEQUENCE [LARGE SCALE GENOMIC DNA]</scope>
    <source>
        <strain evidence="3 4">DXL2</strain>
    </source>
</reference>
<comment type="caution">
    <text evidence="3">The sequence shown here is derived from an EMBL/GenBank/DDBJ whole genome shotgun (WGS) entry which is preliminary data.</text>
</comment>
<dbReference type="RefSeq" id="WP_110843170.1">
    <property type="nucleotide sequence ID" value="NZ_QJVJ01000015.1"/>
</dbReference>
<dbReference type="SUPFAM" id="SSF55961">
    <property type="entry name" value="Bet v1-like"/>
    <property type="match status" value="1"/>
</dbReference>
<evidence type="ECO:0000313" key="3">
    <source>
        <dbReference type="EMBL" id="PYI51016.1"/>
    </source>
</evidence>
<keyword evidence="4" id="KW-1185">Reference proteome</keyword>
<dbReference type="InterPro" id="IPR023393">
    <property type="entry name" value="START-like_dom_sf"/>
</dbReference>
<dbReference type="InterPro" id="IPR013538">
    <property type="entry name" value="ASHA1/2-like_C"/>
</dbReference>
<accession>A0A2V5KQP5</accession>
<feature type="domain" description="Activator of Hsp90 ATPase homologue 1/2-like C-terminal" evidence="2">
    <location>
        <begin position="21"/>
        <end position="137"/>
    </location>
</feature>
<evidence type="ECO:0000313" key="4">
    <source>
        <dbReference type="Proteomes" id="UP000247476"/>
    </source>
</evidence>
<gene>
    <name evidence="3" type="ORF">DLM86_27000</name>
</gene>
<comment type="similarity">
    <text evidence="1">Belongs to the AHA1 family.</text>
</comment>
<dbReference type="Gene3D" id="3.30.530.20">
    <property type="match status" value="1"/>
</dbReference>
<dbReference type="CDD" id="cd08899">
    <property type="entry name" value="SRPBCC_CalC_Aha1-like_6"/>
    <property type="match status" value="1"/>
</dbReference>
<evidence type="ECO:0000256" key="1">
    <source>
        <dbReference type="ARBA" id="ARBA00006817"/>
    </source>
</evidence>
<organism evidence="3 4">
    <name type="scientific">Paenibacillus flagellatus</name>
    <dbReference type="NCBI Taxonomy" id="2211139"/>
    <lineage>
        <taxon>Bacteria</taxon>
        <taxon>Bacillati</taxon>
        <taxon>Bacillota</taxon>
        <taxon>Bacilli</taxon>
        <taxon>Bacillales</taxon>
        <taxon>Paenibacillaceae</taxon>
        <taxon>Paenibacillus</taxon>
    </lineage>
</organism>
<sequence length="172" mass="19757">MEGKVSRTDEGHVVRFERRLNHPVEHVWASITRPDRIVDWLTAEADMELTEGGKLELRWSNGDVVTGSFVKVNPPVELEYTWNEPAAGRSSVRWELQEDRGGCRLVLTHTFRHSDPGEIPNFLAGWHVHLDVLEAVLQDRRSDYPWDRVKELRKKYASGLNDEQVSRSGSEA</sequence>